<evidence type="ECO:0000313" key="3">
    <source>
        <dbReference type="EMBL" id="GEQ12274.1"/>
    </source>
</evidence>
<feature type="compositionally biased region" description="Low complexity" evidence="1">
    <location>
        <begin position="108"/>
        <end position="126"/>
    </location>
</feature>
<keyword evidence="4" id="KW-1185">Reference proteome</keyword>
<dbReference type="OrthoDB" id="5141713at2"/>
<dbReference type="AlphaFoldDB" id="A0A512SWH4"/>
<name>A0A512SWH4_9MICO</name>
<feature type="chain" id="PRO_5038626305" description="Secreted protein" evidence="2">
    <location>
        <begin position="27"/>
        <end position="492"/>
    </location>
</feature>
<feature type="region of interest" description="Disordered" evidence="1">
    <location>
        <begin position="87"/>
        <end position="129"/>
    </location>
</feature>
<evidence type="ECO:0000256" key="2">
    <source>
        <dbReference type="SAM" id="SignalP"/>
    </source>
</evidence>
<gene>
    <name evidence="3" type="ORF">KLO01_03210</name>
</gene>
<organism evidence="3 4">
    <name type="scientific">Knoellia locipacati</name>
    <dbReference type="NCBI Taxonomy" id="882824"/>
    <lineage>
        <taxon>Bacteria</taxon>
        <taxon>Bacillati</taxon>
        <taxon>Actinomycetota</taxon>
        <taxon>Actinomycetes</taxon>
        <taxon>Micrococcales</taxon>
        <taxon>Intrasporangiaceae</taxon>
        <taxon>Knoellia</taxon>
    </lineage>
</organism>
<sequence length="492" mass="48635">MTPARLVGPGRLVLTAAAGTGLVALATLSPMSDAGAGPARAGATSGAAGTAVAAAPVSSSSVSCPGPELSGVGDVDDIEVPARIGAAAAPEDVLGPVEPTGDGDLVVRSGSSTAASSSDRGATTTAPTLDGRASDVVAAGTMAPGLAATQEWSVSRDEIRGLATVPCAGPGSDLWLLAGGGAAGRQERLVLTNPGANEVTVDVQAFGLKGPLVSPTGSTVVPAHGRVALLVDAVTGAEESPAVRVRASGGSVRAVISDIWLDGSVPAGAETTVPTAAPSTRQVIPAAMISSSGSIRIAVPDAQQAVVSARIIGKDGAAPLPGGGVARVPGRSTGELSVTGLTQNMYAVELTSDVPIVASLFASWRKGEERGDFVWAPSTDGATGLLGAAFATADEPRRRMLSVVSTAGPSRVAVTWRTGGTWTTRSIDLAQDTSTALDLGAAESVWVRRTSGTGEIRSGVGSMVGREQPLVSVSPLAESAVTSTVSRAHPAS</sequence>
<dbReference type="Proteomes" id="UP000321793">
    <property type="component" value="Unassembled WGS sequence"/>
</dbReference>
<keyword evidence="2" id="KW-0732">Signal</keyword>
<comment type="caution">
    <text evidence="3">The sequence shown here is derived from an EMBL/GenBank/DDBJ whole genome shotgun (WGS) entry which is preliminary data.</text>
</comment>
<evidence type="ECO:0000256" key="1">
    <source>
        <dbReference type="SAM" id="MobiDB-lite"/>
    </source>
</evidence>
<accession>A0A512SWH4</accession>
<feature type="signal peptide" evidence="2">
    <location>
        <begin position="1"/>
        <end position="26"/>
    </location>
</feature>
<evidence type="ECO:0008006" key="5">
    <source>
        <dbReference type="Google" id="ProtNLM"/>
    </source>
</evidence>
<dbReference type="RefSeq" id="WP_147061815.1">
    <property type="nucleotide sequence ID" value="NZ_BAABDN010000001.1"/>
</dbReference>
<reference evidence="3 4" key="1">
    <citation type="submission" date="2019-07" db="EMBL/GenBank/DDBJ databases">
        <title>Whole genome shotgun sequence of Knoellia locipacati NBRC 109775.</title>
        <authorList>
            <person name="Hosoyama A."/>
            <person name="Uohara A."/>
            <person name="Ohji S."/>
            <person name="Ichikawa N."/>
        </authorList>
    </citation>
    <scope>NUCLEOTIDE SEQUENCE [LARGE SCALE GENOMIC DNA]</scope>
    <source>
        <strain evidence="3 4">NBRC 109775</strain>
    </source>
</reference>
<dbReference type="Pfam" id="PF18986">
    <property type="entry name" value="DUF5719"/>
    <property type="match status" value="1"/>
</dbReference>
<dbReference type="EMBL" id="BKBA01000003">
    <property type="protein sequence ID" value="GEQ12274.1"/>
    <property type="molecule type" value="Genomic_DNA"/>
</dbReference>
<proteinExistence type="predicted"/>
<dbReference type="InterPro" id="IPR043777">
    <property type="entry name" value="DUF5719"/>
</dbReference>
<protein>
    <recommendedName>
        <fullName evidence="5">Secreted protein</fullName>
    </recommendedName>
</protein>
<evidence type="ECO:0000313" key="4">
    <source>
        <dbReference type="Proteomes" id="UP000321793"/>
    </source>
</evidence>